<dbReference type="OrthoDB" id="28894at2759"/>
<evidence type="ECO:0000313" key="3">
    <source>
        <dbReference type="EnsemblMetazoa" id="PHUM294460-PA"/>
    </source>
</evidence>
<reference evidence="2" key="2">
    <citation type="submission" date="2007-04" db="EMBL/GenBank/DDBJ databases">
        <title>The genome of the human body louse.</title>
        <authorList>
            <consortium name="The Human Body Louse Genome Consortium"/>
            <person name="Kirkness E."/>
            <person name="Walenz B."/>
            <person name="Hass B."/>
            <person name="Bruggner R."/>
            <person name="Strausberg R."/>
        </authorList>
    </citation>
    <scope>NUCLEOTIDE SEQUENCE</scope>
    <source>
        <strain evidence="2">USDA</strain>
    </source>
</reference>
<feature type="compositionally biased region" description="Polar residues" evidence="1">
    <location>
        <begin position="24"/>
        <end position="35"/>
    </location>
</feature>
<dbReference type="InParanoid" id="E0VLW0"/>
<evidence type="ECO:0000313" key="2">
    <source>
        <dbReference type="EMBL" id="EEB14366.1"/>
    </source>
</evidence>
<feature type="region of interest" description="Disordered" evidence="1">
    <location>
        <begin position="256"/>
        <end position="276"/>
    </location>
</feature>
<dbReference type="GeneID" id="8229737"/>
<gene>
    <name evidence="3" type="primary">8229737</name>
    <name evidence="2" type="ORF">Phum_PHUM294460</name>
</gene>
<dbReference type="EMBL" id="DS235281">
    <property type="protein sequence ID" value="EEB14366.1"/>
    <property type="molecule type" value="Genomic_DNA"/>
</dbReference>
<dbReference type="Proteomes" id="UP000009046">
    <property type="component" value="Unassembled WGS sequence"/>
</dbReference>
<keyword evidence="4" id="KW-1185">Reference proteome</keyword>
<evidence type="ECO:0000313" key="4">
    <source>
        <dbReference type="Proteomes" id="UP000009046"/>
    </source>
</evidence>
<dbReference type="EMBL" id="AAZO01003413">
    <property type="status" value="NOT_ANNOTATED_CDS"/>
    <property type="molecule type" value="Genomic_DNA"/>
</dbReference>
<name>E0VLW0_PEDHC</name>
<organism>
    <name type="scientific">Pediculus humanus subsp. corporis</name>
    <name type="common">Body louse</name>
    <dbReference type="NCBI Taxonomy" id="121224"/>
    <lineage>
        <taxon>Eukaryota</taxon>
        <taxon>Metazoa</taxon>
        <taxon>Ecdysozoa</taxon>
        <taxon>Arthropoda</taxon>
        <taxon>Hexapoda</taxon>
        <taxon>Insecta</taxon>
        <taxon>Pterygota</taxon>
        <taxon>Neoptera</taxon>
        <taxon>Paraneoptera</taxon>
        <taxon>Psocodea</taxon>
        <taxon>Troctomorpha</taxon>
        <taxon>Phthiraptera</taxon>
        <taxon>Anoplura</taxon>
        <taxon>Pediculidae</taxon>
        <taxon>Pediculus</taxon>
    </lineage>
</organism>
<dbReference type="HOGENOM" id="CLU_817117_0_0_1"/>
<protein>
    <submittedName>
        <fullName evidence="2 3">Suppressor protein SRP40, putative</fullName>
    </submittedName>
</protein>
<feature type="compositionally biased region" description="Basic and acidic residues" evidence="1">
    <location>
        <begin position="263"/>
        <end position="273"/>
    </location>
</feature>
<feature type="compositionally biased region" description="Polar residues" evidence="1">
    <location>
        <begin position="324"/>
        <end position="340"/>
    </location>
</feature>
<dbReference type="AlphaFoldDB" id="E0VLW0"/>
<feature type="compositionally biased region" description="Basic and acidic residues" evidence="1">
    <location>
        <begin position="217"/>
        <end position="227"/>
    </location>
</feature>
<proteinExistence type="predicted"/>
<reference evidence="3" key="3">
    <citation type="submission" date="2021-02" db="UniProtKB">
        <authorList>
            <consortium name="EnsemblMetazoa"/>
        </authorList>
    </citation>
    <scope>IDENTIFICATION</scope>
    <source>
        <strain evidence="3">USDA</strain>
    </source>
</reference>
<feature type="compositionally biased region" description="Basic and acidic residues" evidence="1">
    <location>
        <begin position="46"/>
        <end position="57"/>
    </location>
</feature>
<dbReference type="KEGG" id="phu:Phum_PHUM294460"/>
<reference evidence="2" key="1">
    <citation type="submission" date="2007-04" db="EMBL/GenBank/DDBJ databases">
        <title>Annotation of Pediculus humanus corporis strain USDA.</title>
        <authorList>
            <person name="Kirkness E."/>
            <person name="Hannick L."/>
            <person name="Hass B."/>
            <person name="Bruggner R."/>
            <person name="Lawson D."/>
            <person name="Bidwell S."/>
            <person name="Joardar V."/>
            <person name="Caler E."/>
            <person name="Walenz B."/>
            <person name="Inman J."/>
            <person name="Schobel S."/>
            <person name="Galinsky K."/>
            <person name="Amedeo P."/>
            <person name="Strausberg R."/>
        </authorList>
    </citation>
    <scope>NUCLEOTIDE SEQUENCE</scope>
    <source>
        <strain evidence="2">USDA</strain>
    </source>
</reference>
<dbReference type="EnsemblMetazoa" id="PHUM294460-RA">
    <property type="protein sequence ID" value="PHUM294460-PA"/>
    <property type="gene ID" value="PHUM294460"/>
</dbReference>
<feature type="compositionally biased region" description="Basic and acidic residues" evidence="1">
    <location>
        <begin position="133"/>
        <end position="155"/>
    </location>
</feature>
<sequence>MSNKGSSSSTSACCKRRDRRRVESSGTRYHTQPVSATDVELAMQKKSKDSNGEDSKNDGSSNYEDELSSLSYKDRLRLFESSVTSSADYKQPIVKPRRPRFQTQPVTTIEVETARYIRQSNTKENNNDNNVKTGEDFIKRRDKDDKVNQFSEIKKTTSSATTENSNQLKSILKKSASSSSSSPSENLKEKLKNVEEIEKSNGSGTCSSSSSSSYSSDEEKTEKECSKKIKNPMAGNEKSIALVSELKSILKQSSFGKKFPSVRSEKQEKKEKSNNVLGSNLAAILQKVEQVSGVSGGGNHEEKIINNNNNKIGCGTGIGDDDSLTSSQNEKMSKNLNQIR</sequence>
<feature type="region of interest" description="Disordered" evidence="1">
    <location>
        <begin position="1"/>
        <end position="67"/>
    </location>
</feature>
<dbReference type="VEuPathDB" id="VectorBase:PHUM294460"/>
<dbReference type="CTD" id="8229737"/>
<feature type="region of interest" description="Disordered" evidence="1">
    <location>
        <begin position="318"/>
        <end position="340"/>
    </location>
</feature>
<feature type="compositionally biased region" description="Low complexity" evidence="1">
    <location>
        <begin position="122"/>
        <end position="132"/>
    </location>
</feature>
<accession>E0VLW0</accession>
<feature type="compositionally biased region" description="Polar residues" evidence="1">
    <location>
        <begin position="1"/>
        <end position="12"/>
    </location>
</feature>
<feature type="compositionally biased region" description="Low complexity" evidence="1">
    <location>
        <begin position="168"/>
        <end position="185"/>
    </location>
</feature>
<feature type="compositionally biased region" description="Polar residues" evidence="1">
    <location>
        <begin position="156"/>
        <end position="167"/>
    </location>
</feature>
<evidence type="ECO:0000256" key="1">
    <source>
        <dbReference type="SAM" id="MobiDB-lite"/>
    </source>
</evidence>
<feature type="compositionally biased region" description="Basic and acidic residues" evidence="1">
    <location>
        <begin position="186"/>
        <end position="199"/>
    </location>
</feature>
<feature type="region of interest" description="Disordered" evidence="1">
    <location>
        <begin position="83"/>
        <end position="237"/>
    </location>
</feature>
<dbReference type="RefSeq" id="XP_002427104.1">
    <property type="nucleotide sequence ID" value="XM_002427059.1"/>
</dbReference>